<dbReference type="AlphaFoldDB" id="A0A0E9USB3"/>
<reference evidence="1" key="1">
    <citation type="submission" date="2014-11" db="EMBL/GenBank/DDBJ databases">
        <authorList>
            <person name="Amaro Gonzalez C."/>
        </authorList>
    </citation>
    <scope>NUCLEOTIDE SEQUENCE</scope>
</reference>
<sequence>MLNDWQGVIFFKCFPFLSPNISGGCCQRVFVSSDLITLFLKISGL</sequence>
<accession>A0A0E9USB3</accession>
<dbReference type="EMBL" id="GBXM01040477">
    <property type="protein sequence ID" value="JAH68100.1"/>
    <property type="molecule type" value="Transcribed_RNA"/>
</dbReference>
<organism evidence="1">
    <name type="scientific">Anguilla anguilla</name>
    <name type="common">European freshwater eel</name>
    <name type="synonym">Muraena anguilla</name>
    <dbReference type="NCBI Taxonomy" id="7936"/>
    <lineage>
        <taxon>Eukaryota</taxon>
        <taxon>Metazoa</taxon>
        <taxon>Chordata</taxon>
        <taxon>Craniata</taxon>
        <taxon>Vertebrata</taxon>
        <taxon>Euteleostomi</taxon>
        <taxon>Actinopterygii</taxon>
        <taxon>Neopterygii</taxon>
        <taxon>Teleostei</taxon>
        <taxon>Anguilliformes</taxon>
        <taxon>Anguillidae</taxon>
        <taxon>Anguilla</taxon>
    </lineage>
</organism>
<proteinExistence type="predicted"/>
<reference evidence="1" key="2">
    <citation type="journal article" date="2015" name="Fish Shellfish Immunol.">
        <title>Early steps in the European eel (Anguilla anguilla)-Vibrio vulnificus interaction in the gills: Role of the RtxA13 toxin.</title>
        <authorList>
            <person name="Callol A."/>
            <person name="Pajuelo D."/>
            <person name="Ebbesson L."/>
            <person name="Teles M."/>
            <person name="MacKenzie S."/>
            <person name="Amaro C."/>
        </authorList>
    </citation>
    <scope>NUCLEOTIDE SEQUENCE</scope>
</reference>
<name>A0A0E9USB3_ANGAN</name>
<protein>
    <submittedName>
        <fullName evidence="1">Uncharacterized protein</fullName>
    </submittedName>
</protein>
<evidence type="ECO:0000313" key="1">
    <source>
        <dbReference type="EMBL" id="JAH68100.1"/>
    </source>
</evidence>